<feature type="compositionally biased region" description="Basic and acidic residues" evidence="3">
    <location>
        <begin position="622"/>
        <end position="632"/>
    </location>
</feature>
<keyword evidence="2" id="KW-0175">Coiled coil</keyword>
<name>A0AAV4B4T4_9GAST</name>
<keyword evidence="1" id="KW-0694">RNA-binding</keyword>
<dbReference type="EMBL" id="BLXT01004491">
    <property type="protein sequence ID" value="GFO13394.1"/>
    <property type="molecule type" value="Genomic_DNA"/>
</dbReference>
<gene>
    <name evidence="5" type="ORF">PoB_003989900</name>
</gene>
<feature type="region of interest" description="Disordered" evidence="3">
    <location>
        <begin position="1209"/>
        <end position="1228"/>
    </location>
</feature>
<feature type="region of interest" description="Disordered" evidence="3">
    <location>
        <begin position="1"/>
        <end position="24"/>
    </location>
</feature>
<protein>
    <recommendedName>
        <fullName evidence="4">RRM domain-containing protein</fullName>
    </recommendedName>
</protein>
<feature type="compositionally biased region" description="Pro residues" evidence="3">
    <location>
        <begin position="983"/>
        <end position="997"/>
    </location>
</feature>
<feature type="coiled-coil region" evidence="2">
    <location>
        <begin position="651"/>
        <end position="691"/>
    </location>
</feature>
<evidence type="ECO:0000256" key="2">
    <source>
        <dbReference type="SAM" id="Coils"/>
    </source>
</evidence>
<evidence type="ECO:0000256" key="3">
    <source>
        <dbReference type="SAM" id="MobiDB-lite"/>
    </source>
</evidence>
<feature type="region of interest" description="Disordered" evidence="3">
    <location>
        <begin position="518"/>
        <end position="551"/>
    </location>
</feature>
<feature type="compositionally biased region" description="Acidic residues" evidence="3">
    <location>
        <begin position="240"/>
        <end position="250"/>
    </location>
</feature>
<dbReference type="PROSITE" id="PS50102">
    <property type="entry name" value="RRM"/>
    <property type="match status" value="1"/>
</dbReference>
<evidence type="ECO:0000259" key="4">
    <source>
        <dbReference type="PROSITE" id="PS50102"/>
    </source>
</evidence>
<feature type="region of interest" description="Disordered" evidence="3">
    <location>
        <begin position="61"/>
        <end position="82"/>
    </location>
</feature>
<dbReference type="Proteomes" id="UP000735302">
    <property type="component" value="Unassembled WGS sequence"/>
</dbReference>
<keyword evidence="6" id="KW-1185">Reference proteome</keyword>
<evidence type="ECO:0000256" key="1">
    <source>
        <dbReference type="PROSITE-ProRule" id="PRU00176"/>
    </source>
</evidence>
<dbReference type="PANTHER" id="PTHR22014:SF2">
    <property type="entry name" value="RNA-BINDING PROTEIN 33"/>
    <property type="match status" value="1"/>
</dbReference>
<dbReference type="SUPFAM" id="SSF54928">
    <property type="entry name" value="RNA-binding domain, RBD"/>
    <property type="match status" value="1"/>
</dbReference>
<dbReference type="InterPro" id="IPR000504">
    <property type="entry name" value="RRM_dom"/>
</dbReference>
<feature type="compositionally biased region" description="Polar residues" evidence="3">
    <location>
        <begin position="1174"/>
        <end position="1195"/>
    </location>
</feature>
<feature type="compositionally biased region" description="Polar residues" evidence="3">
    <location>
        <begin position="957"/>
        <end position="967"/>
    </location>
</feature>
<dbReference type="CDD" id="cd00590">
    <property type="entry name" value="RRM_SF"/>
    <property type="match status" value="1"/>
</dbReference>
<dbReference type="Gene3D" id="3.30.70.330">
    <property type="match status" value="1"/>
</dbReference>
<feature type="compositionally biased region" description="Polar residues" evidence="3">
    <location>
        <begin position="538"/>
        <end position="551"/>
    </location>
</feature>
<feature type="region of interest" description="Disordered" evidence="3">
    <location>
        <begin position="604"/>
        <end position="632"/>
    </location>
</feature>
<sequence>MSKKRPTESSWDSDEELLSDTSGISAFPKASELDLLAEDGELDEEALLGLDDSAAAFNNDSMQPIVNRQRSKNMVSSQQSHEPLANQAFVFEVAETGDLEEELAVNEMGNEMVDTYNEGMNSYSNEHELYHQNGSGDTSQGMADVYHGDMHSGSEVYKDSEANYNEGEDQTGHAYPEEQSVHFSGMAADDGGHNEDPANVELGYDQADEQSVQVHLEYEVDQQNSSGQLDTEQAKGQEEQTYESDSESDEDSRHSRGKFTSERTGVISLSATTEREAIPDTLEINEEQANQIKEFMSDKSQRGRGRGGRSNRGRQSAHSRLGNRPGTGPQPSRGGMFNAQRMSMMNQRFQAPSSPRGPGMPRALMNQRILFGGMRQQMPQRSPVMGELFNPVLLRARSLEQSGGRFPAGPLGPQGPLSMMGPNVLLEPMKQLLQRMRGPHPGSPRISGHGAIQRPGGQIGMRMGGPDPRAFVGSPRSLVPNRMVRPLMSPTQGGALLMRPMGSQLSPLQQNPFRQAQPMRGRLPPHQRLGQRGRGITRPSSAPDQRPSLGNNRIFINPLFQGKQVGPSGLTRTVKMGAPVQQKKAKALIEKAKQIQIKQTNTTAMPVKRKSTGGDDPSAKVVKKEVDKEESTRVVEKQEPIVEDPKKISSLLEEQKRKREMIQKRKELARQKQAEEKRKELEQKIKTEGKKIESIVGGGSVSDQRTVEKSGDSGPIKVVSRSIASRLGPPPASAQKIQMQVRGPPPQAIRGPQQTQQQMQGSQSQQIRGSQLRFRALPPQQIRTPQPQVGGNQPQLLRGPSQPMSTQFQQVRGIQQNIGGQVKQQQIRGLAPQQIRGPQPQQIRGPPLQQIRAAQQLQGPPPQSIGGLQIQQSRPPTPHQLRGPPPQQMRGQAPQQIGGQQLQKQLRGPPPQLIRGTQQQIAGGVAHSAPNLGSPHLRGPAPQHIIGSPNSRPIAPSQVNPIQSQGPQRMGAPPPSRNQFHARPPPSSVGYQAPPPAAAVADPRFGSPQFQPQQQQTHASYNVGAPPPSTFYQGGVNIQPGTQAQPPHFANPPAQQHYSNPPYPPNSSDPAVQNYNYPEQVAPQQPVPGYQQGYPPPQQEYQQQTSTVYSAPYLTASNTQQATRPSMNDYQNSQMEAQAYSSSHYDGQQVSAYQPPVASAYQSSTQAQQHYVPHQQTQASFPPSQETSYQPSTDYYSSAQPIQTIQTISNQTASSSAPSEHNSPVGQKIQTIGQRIQPVTGTQMRSIIHNVASPPQSSAPARSVQHRAPTLHISRAVMEGNVPVLPGSQKVIILNVPQMATRETLIRLCRHFGHVEGVNLMREQNKAVVQFQKGEQAAKCVSR</sequence>
<feature type="compositionally biased region" description="Polar residues" evidence="3">
    <location>
        <begin position="132"/>
        <end position="141"/>
    </location>
</feature>
<dbReference type="Pfam" id="PF00076">
    <property type="entry name" value="RRM_1"/>
    <property type="match status" value="1"/>
</dbReference>
<feature type="compositionally biased region" description="Polar residues" evidence="3">
    <location>
        <begin position="221"/>
        <end position="231"/>
    </location>
</feature>
<feature type="compositionally biased region" description="Low complexity" evidence="3">
    <location>
        <begin position="1080"/>
        <end position="1104"/>
    </location>
</feature>
<dbReference type="InterPro" id="IPR039878">
    <property type="entry name" value="RBM33"/>
</dbReference>
<feature type="compositionally biased region" description="Basic residues" evidence="3">
    <location>
        <begin position="302"/>
        <end position="317"/>
    </location>
</feature>
<feature type="region of interest" description="Disordered" evidence="3">
    <location>
        <begin position="782"/>
        <end position="1105"/>
    </location>
</feature>
<comment type="caution">
    <text evidence="5">The sequence shown here is derived from an EMBL/GenBank/DDBJ whole genome shotgun (WGS) entry which is preliminary data.</text>
</comment>
<dbReference type="InterPro" id="IPR012677">
    <property type="entry name" value="Nucleotide-bd_a/b_plait_sf"/>
</dbReference>
<organism evidence="5 6">
    <name type="scientific">Plakobranchus ocellatus</name>
    <dbReference type="NCBI Taxonomy" id="259542"/>
    <lineage>
        <taxon>Eukaryota</taxon>
        <taxon>Metazoa</taxon>
        <taxon>Spiralia</taxon>
        <taxon>Lophotrochozoa</taxon>
        <taxon>Mollusca</taxon>
        <taxon>Gastropoda</taxon>
        <taxon>Heterobranchia</taxon>
        <taxon>Euthyneura</taxon>
        <taxon>Panpulmonata</taxon>
        <taxon>Sacoglossa</taxon>
        <taxon>Placobranchoidea</taxon>
        <taxon>Plakobranchidae</taxon>
        <taxon>Plakobranchus</taxon>
    </lineage>
</organism>
<feature type="domain" description="RRM" evidence="4">
    <location>
        <begin position="1289"/>
        <end position="1343"/>
    </location>
</feature>
<feature type="compositionally biased region" description="Low complexity" evidence="3">
    <location>
        <begin position="813"/>
        <end position="852"/>
    </location>
</feature>
<proteinExistence type="predicted"/>
<feature type="non-terminal residue" evidence="5">
    <location>
        <position position="1343"/>
    </location>
</feature>
<feature type="compositionally biased region" description="Polar residues" evidence="3">
    <location>
        <begin position="61"/>
        <end position="81"/>
    </location>
</feature>
<feature type="compositionally biased region" description="Low complexity" evidence="3">
    <location>
        <begin position="1158"/>
        <end position="1169"/>
    </location>
</feature>
<feature type="compositionally biased region" description="Polar residues" evidence="3">
    <location>
        <begin position="782"/>
        <end position="795"/>
    </location>
</feature>
<reference evidence="5 6" key="1">
    <citation type="journal article" date="2021" name="Elife">
        <title>Chloroplast acquisition without the gene transfer in kleptoplastic sea slugs, Plakobranchus ocellatus.</title>
        <authorList>
            <person name="Maeda T."/>
            <person name="Takahashi S."/>
            <person name="Yoshida T."/>
            <person name="Shimamura S."/>
            <person name="Takaki Y."/>
            <person name="Nagai Y."/>
            <person name="Toyoda A."/>
            <person name="Suzuki Y."/>
            <person name="Arimoto A."/>
            <person name="Ishii H."/>
            <person name="Satoh N."/>
            <person name="Nishiyama T."/>
            <person name="Hasebe M."/>
            <person name="Maruyama T."/>
            <person name="Minagawa J."/>
            <person name="Obokata J."/>
            <person name="Shigenobu S."/>
        </authorList>
    </citation>
    <scope>NUCLEOTIDE SEQUENCE [LARGE SCALE GENOMIC DNA]</scope>
</reference>
<feature type="region of interest" description="Disordered" evidence="3">
    <location>
        <begin position="131"/>
        <end position="155"/>
    </location>
</feature>
<feature type="compositionally biased region" description="Pro residues" evidence="3">
    <location>
        <begin position="875"/>
        <end position="887"/>
    </location>
</feature>
<dbReference type="PANTHER" id="PTHR22014">
    <property type="entry name" value="RNA-BINDING PROTEIN 33"/>
    <property type="match status" value="1"/>
</dbReference>
<feature type="compositionally biased region" description="Low complexity" evidence="3">
    <location>
        <begin position="998"/>
        <end position="1016"/>
    </location>
</feature>
<accession>A0AAV4B4T4</accession>
<feature type="compositionally biased region" description="Low complexity" evidence="3">
    <location>
        <begin position="751"/>
        <end position="769"/>
    </location>
</feature>
<feature type="region of interest" description="Disordered" evidence="3">
    <location>
        <begin position="1155"/>
        <end position="1195"/>
    </location>
</feature>
<feature type="region of interest" description="Disordered" evidence="3">
    <location>
        <begin position="184"/>
        <end position="337"/>
    </location>
</feature>
<feature type="compositionally biased region" description="Low complexity" evidence="3">
    <location>
        <begin position="891"/>
        <end position="907"/>
    </location>
</feature>
<dbReference type="InterPro" id="IPR035979">
    <property type="entry name" value="RBD_domain_sf"/>
</dbReference>
<dbReference type="GO" id="GO:0003723">
    <property type="term" value="F:RNA binding"/>
    <property type="evidence" value="ECO:0007669"/>
    <property type="project" value="UniProtKB-UniRule"/>
</dbReference>
<feature type="region of interest" description="Disordered" evidence="3">
    <location>
        <begin position="694"/>
        <end position="769"/>
    </location>
</feature>
<feature type="compositionally biased region" description="Polar residues" evidence="3">
    <location>
        <begin position="802"/>
        <end position="812"/>
    </location>
</feature>
<evidence type="ECO:0000313" key="5">
    <source>
        <dbReference type="EMBL" id="GFO13394.1"/>
    </source>
</evidence>
<feature type="compositionally biased region" description="Basic and acidic residues" evidence="3">
    <location>
        <begin position="146"/>
        <end position="155"/>
    </location>
</feature>
<evidence type="ECO:0000313" key="6">
    <source>
        <dbReference type="Proteomes" id="UP000735302"/>
    </source>
</evidence>